<organism evidence="1">
    <name type="scientific">Anguilla anguilla</name>
    <name type="common">European freshwater eel</name>
    <name type="synonym">Muraena anguilla</name>
    <dbReference type="NCBI Taxonomy" id="7936"/>
    <lineage>
        <taxon>Eukaryota</taxon>
        <taxon>Metazoa</taxon>
        <taxon>Chordata</taxon>
        <taxon>Craniata</taxon>
        <taxon>Vertebrata</taxon>
        <taxon>Euteleostomi</taxon>
        <taxon>Actinopterygii</taxon>
        <taxon>Neopterygii</taxon>
        <taxon>Teleostei</taxon>
        <taxon>Anguilliformes</taxon>
        <taxon>Anguillidae</taxon>
        <taxon>Anguilla</taxon>
    </lineage>
</organism>
<dbReference type="EMBL" id="GBXM01038839">
    <property type="protein sequence ID" value="JAH69738.1"/>
    <property type="molecule type" value="Transcribed_RNA"/>
</dbReference>
<reference evidence="1" key="2">
    <citation type="journal article" date="2015" name="Fish Shellfish Immunol.">
        <title>Early steps in the European eel (Anguilla anguilla)-Vibrio vulnificus interaction in the gills: Role of the RtxA13 toxin.</title>
        <authorList>
            <person name="Callol A."/>
            <person name="Pajuelo D."/>
            <person name="Ebbesson L."/>
            <person name="Teles M."/>
            <person name="MacKenzie S."/>
            <person name="Amaro C."/>
        </authorList>
    </citation>
    <scope>NUCLEOTIDE SEQUENCE</scope>
</reference>
<name>A0A0E9UXR6_ANGAN</name>
<accession>A0A0E9UXR6</accession>
<dbReference type="AlphaFoldDB" id="A0A0E9UXR6"/>
<protein>
    <submittedName>
        <fullName evidence="1">Uncharacterized protein</fullName>
    </submittedName>
</protein>
<proteinExistence type="predicted"/>
<evidence type="ECO:0000313" key="1">
    <source>
        <dbReference type="EMBL" id="JAH69738.1"/>
    </source>
</evidence>
<sequence>MCNHVIHLMGKHTGILYLQRYLKW</sequence>
<reference evidence="1" key="1">
    <citation type="submission" date="2014-11" db="EMBL/GenBank/DDBJ databases">
        <authorList>
            <person name="Amaro Gonzalez C."/>
        </authorList>
    </citation>
    <scope>NUCLEOTIDE SEQUENCE</scope>
</reference>